<dbReference type="EMBL" id="QWKP01000146">
    <property type="protein sequence ID" value="RHA43704.1"/>
    <property type="molecule type" value="Genomic_DNA"/>
</dbReference>
<proteinExistence type="predicted"/>
<dbReference type="Proteomes" id="UP000283374">
    <property type="component" value="Unassembled WGS sequence"/>
</dbReference>
<comment type="caution">
    <text evidence="1">The sequence shown here is derived from an EMBL/GenBank/DDBJ whole genome shotgun (WGS) entry which is preliminary data.</text>
</comment>
<sequence length="105" mass="11673">MSGAPVQSLRPGSPDGQWRVTTTTTVFDLRAVAARRAEVRLVDEDWSPALYSSSFTAEDDEESYVGRRIEVGLYLRLVLFDPGVAEQEMPRIWLGKVTSIEATTP</sequence>
<evidence type="ECO:0000313" key="1">
    <source>
        <dbReference type="EMBL" id="RHA43704.1"/>
    </source>
</evidence>
<keyword evidence="2" id="KW-1185">Reference proteome</keyword>
<name>A0A413RP69_9CELL</name>
<gene>
    <name evidence="1" type="ORF">D1825_04960</name>
</gene>
<evidence type="ECO:0000313" key="2">
    <source>
        <dbReference type="Proteomes" id="UP000283374"/>
    </source>
</evidence>
<protein>
    <submittedName>
        <fullName evidence="1">Uncharacterized protein</fullName>
    </submittedName>
</protein>
<accession>A0A413RP69</accession>
<dbReference type="RefSeq" id="WP_118766346.1">
    <property type="nucleotide sequence ID" value="NZ_QWKP01000146.1"/>
</dbReference>
<reference evidence="1 2" key="1">
    <citation type="submission" date="2018-08" db="EMBL/GenBank/DDBJ databases">
        <title>Cellulomonas rhizosphaerae sp. nov., a novel actinomycete isolated from soil.</title>
        <authorList>
            <person name="Tian Y."/>
        </authorList>
    </citation>
    <scope>NUCLEOTIDE SEQUENCE [LARGE SCALE GENOMIC DNA]</scope>
    <source>
        <strain evidence="1 2">NEAU-TCZ24</strain>
    </source>
</reference>
<organism evidence="1 2">
    <name type="scientific">Cellulomonas rhizosphaerae</name>
    <dbReference type="NCBI Taxonomy" id="2293719"/>
    <lineage>
        <taxon>Bacteria</taxon>
        <taxon>Bacillati</taxon>
        <taxon>Actinomycetota</taxon>
        <taxon>Actinomycetes</taxon>
        <taxon>Micrococcales</taxon>
        <taxon>Cellulomonadaceae</taxon>
        <taxon>Cellulomonas</taxon>
    </lineage>
</organism>
<dbReference type="AlphaFoldDB" id="A0A413RP69"/>